<dbReference type="GeneID" id="95494592"/>
<dbReference type="RefSeq" id="WP_328738320.1">
    <property type="nucleotide sequence ID" value="NZ_CP108036.1"/>
</dbReference>
<name>A0ABZ1Q3X3_9ACTN</name>
<gene>
    <name evidence="2" type="ORF">OHA91_01115</name>
</gene>
<accession>A0ABZ1Q3X3</accession>
<evidence type="ECO:0000313" key="2">
    <source>
        <dbReference type="EMBL" id="WUN77215.1"/>
    </source>
</evidence>
<dbReference type="Proteomes" id="UP001432312">
    <property type="component" value="Chromosome"/>
</dbReference>
<reference evidence="2" key="1">
    <citation type="submission" date="2022-10" db="EMBL/GenBank/DDBJ databases">
        <title>The complete genomes of actinobacterial strains from the NBC collection.</title>
        <authorList>
            <person name="Joergensen T.S."/>
            <person name="Alvarez Arevalo M."/>
            <person name="Sterndorff E.B."/>
            <person name="Faurdal D."/>
            <person name="Vuksanovic O."/>
            <person name="Mourched A.-S."/>
            <person name="Charusanti P."/>
            <person name="Shaw S."/>
            <person name="Blin K."/>
            <person name="Weber T."/>
        </authorList>
    </citation>
    <scope>NUCLEOTIDE SEQUENCE</scope>
    <source>
        <strain evidence="2">NBC_00303</strain>
    </source>
</reference>
<organism evidence="2 3">
    <name type="scientific">Streptomyces erythrochromogenes</name>
    <dbReference type="NCBI Taxonomy" id="285574"/>
    <lineage>
        <taxon>Bacteria</taxon>
        <taxon>Bacillati</taxon>
        <taxon>Actinomycetota</taxon>
        <taxon>Actinomycetes</taxon>
        <taxon>Kitasatosporales</taxon>
        <taxon>Streptomycetaceae</taxon>
        <taxon>Streptomyces</taxon>
    </lineage>
</organism>
<evidence type="ECO:0000256" key="1">
    <source>
        <dbReference type="SAM" id="MobiDB-lite"/>
    </source>
</evidence>
<feature type="region of interest" description="Disordered" evidence="1">
    <location>
        <begin position="17"/>
        <end position="47"/>
    </location>
</feature>
<dbReference type="EMBL" id="CP108036">
    <property type="protein sequence ID" value="WUN77215.1"/>
    <property type="molecule type" value="Genomic_DNA"/>
</dbReference>
<sequence length="47" mass="4923">MSVPHDLDDLAVEVAVKGHGSGRNAPRKQDAPVNRLLSDSAATGTRL</sequence>
<protein>
    <submittedName>
        <fullName evidence="2">Uncharacterized protein</fullName>
    </submittedName>
</protein>
<keyword evidence="3" id="KW-1185">Reference proteome</keyword>
<evidence type="ECO:0000313" key="3">
    <source>
        <dbReference type="Proteomes" id="UP001432312"/>
    </source>
</evidence>
<proteinExistence type="predicted"/>